<comment type="caution">
    <text evidence="1">The sequence shown here is derived from an EMBL/GenBank/DDBJ whole genome shotgun (WGS) entry which is preliminary data.</text>
</comment>
<dbReference type="InterPro" id="IPR036770">
    <property type="entry name" value="Ankyrin_rpt-contain_sf"/>
</dbReference>
<protein>
    <recommendedName>
        <fullName evidence="3">F-box domain-containing protein</fullName>
    </recommendedName>
</protein>
<dbReference type="SUPFAM" id="SSF48403">
    <property type="entry name" value="Ankyrin repeat"/>
    <property type="match status" value="1"/>
</dbReference>
<sequence length="502" mass="59559">MLSTLEILPDEILMMIFSYSDDVITTLRAFLGLNQRFNRILLDKHLHLLTDYLYTNTRDDYYKSEVFHQVSQQLSSINKSIDKNHLSQVLQPLINYHIQQKYLESGRELQSSFEKCQLMRQQLTDEEISQIDNELNEQFHSLKNISITREHIRNIKSLVLSKGACLQCDGGEFSEYNITKGVYERLLQYINSPTSEPSNRINLSLQLFKILIISNPSLVKNRDHIANEGGHLQKVLLHNIFRLKPSSHDVSSEPVNMEYYRAIVELSLFTIQSWKYVPDQIYYIEDNMFDVLSMISEVDQDTFIRNAQWEILRVIINDYFINSYEAWDDQFKNTLKTVFKKLIEKKRLDVIKYTYFYFRFEDFFNDSKYVRECINLMTGNRSDRRFFSMIMDDASLDLLFSKKTLLFVLLEKKERKLIEKILMLSPNLIDELDENGNDPLLYICLRVHGCRHRIIEFLINMGSDLQRKNNDGQSFFSVLQLPRNKKLLQVLYEQEIISEYFQ</sequence>
<keyword evidence="2" id="KW-1185">Reference proteome</keyword>
<organism evidence="1 2">
    <name type="scientific">Adineta ricciae</name>
    <name type="common">Rotifer</name>
    <dbReference type="NCBI Taxonomy" id="249248"/>
    <lineage>
        <taxon>Eukaryota</taxon>
        <taxon>Metazoa</taxon>
        <taxon>Spiralia</taxon>
        <taxon>Gnathifera</taxon>
        <taxon>Rotifera</taxon>
        <taxon>Eurotatoria</taxon>
        <taxon>Bdelloidea</taxon>
        <taxon>Adinetida</taxon>
        <taxon>Adinetidae</taxon>
        <taxon>Adineta</taxon>
    </lineage>
</organism>
<dbReference type="Gene3D" id="1.25.40.20">
    <property type="entry name" value="Ankyrin repeat-containing domain"/>
    <property type="match status" value="1"/>
</dbReference>
<accession>A0A815U9H9</accession>
<evidence type="ECO:0000313" key="1">
    <source>
        <dbReference type="EMBL" id="CAF1510957.1"/>
    </source>
</evidence>
<dbReference type="EMBL" id="CAJNOR010004551">
    <property type="protein sequence ID" value="CAF1510957.1"/>
    <property type="molecule type" value="Genomic_DNA"/>
</dbReference>
<dbReference type="AlphaFoldDB" id="A0A815U9H9"/>
<gene>
    <name evidence="1" type="ORF">XAT740_LOCUS40213</name>
</gene>
<reference evidence="1" key="1">
    <citation type="submission" date="2021-02" db="EMBL/GenBank/DDBJ databases">
        <authorList>
            <person name="Nowell W R."/>
        </authorList>
    </citation>
    <scope>NUCLEOTIDE SEQUENCE</scope>
</reference>
<proteinExistence type="predicted"/>
<evidence type="ECO:0000313" key="2">
    <source>
        <dbReference type="Proteomes" id="UP000663828"/>
    </source>
</evidence>
<evidence type="ECO:0008006" key="3">
    <source>
        <dbReference type="Google" id="ProtNLM"/>
    </source>
</evidence>
<name>A0A815U9H9_ADIRI</name>
<dbReference type="Proteomes" id="UP000663828">
    <property type="component" value="Unassembled WGS sequence"/>
</dbReference>